<dbReference type="SUPFAM" id="SSF46785">
    <property type="entry name" value="Winged helix' DNA-binding domain"/>
    <property type="match status" value="1"/>
</dbReference>
<sequence length="234" mass="26853">MRSHTVRSIAQKLRERIENIEYPPDHRLPAERQLAHQFSTSRWAIREALDVLVDEGLVVRRAGSGSFVREHKPAKRPRFAENIGQTDWLGVVESTGPLELQIVRGLIEPDMVRLAVLNMSMGEIANLGTILLEMEAIVTDAEAFIRAEERFLQQIARSTDNALLISVYDLVASVRRQSTWNASRLATLSPIRIREQQKRYRSMFDAIKRRDVETAAEFAKLQLIDEQRFSMRSD</sequence>
<dbReference type="CDD" id="cd07377">
    <property type="entry name" value="WHTH_GntR"/>
    <property type="match status" value="1"/>
</dbReference>
<dbReference type="InterPro" id="IPR000524">
    <property type="entry name" value="Tscrpt_reg_HTH_GntR"/>
</dbReference>
<evidence type="ECO:0000313" key="6">
    <source>
        <dbReference type="Proteomes" id="UP000004310"/>
    </source>
</evidence>
<dbReference type="GO" id="GO:0003677">
    <property type="term" value="F:DNA binding"/>
    <property type="evidence" value="ECO:0007669"/>
    <property type="project" value="UniProtKB-KW"/>
</dbReference>
<keyword evidence="6" id="KW-1185">Reference proteome</keyword>
<dbReference type="Pfam" id="PF07729">
    <property type="entry name" value="FCD"/>
    <property type="match status" value="1"/>
</dbReference>
<dbReference type="SMART" id="SM00345">
    <property type="entry name" value="HTH_GNTR"/>
    <property type="match status" value="1"/>
</dbReference>
<evidence type="ECO:0000259" key="4">
    <source>
        <dbReference type="PROSITE" id="PS50949"/>
    </source>
</evidence>
<evidence type="ECO:0000313" key="5">
    <source>
        <dbReference type="EMBL" id="EAU42085.1"/>
    </source>
</evidence>
<evidence type="ECO:0000256" key="3">
    <source>
        <dbReference type="ARBA" id="ARBA00023163"/>
    </source>
</evidence>
<dbReference type="HOGENOM" id="CLU_017584_9_5_5"/>
<dbReference type="InterPro" id="IPR008920">
    <property type="entry name" value="TF_FadR/GntR_C"/>
</dbReference>
<dbReference type="eggNOG" id="COG2186">
    <property type="taxonomic scope" value="Bacteria"/>
</dbReference>
<dbReference type="Pfam" id="PF00392">
    <property type="entry name" value="GntR"/>
    <property type="match status" value="1"/>
</dbReference>
<dbReference type="AlphaFoldDB" id="Q0G2U6"/>
<evidence type="ECO:0000256" key="1">
    <source>
        <dbReference type="ARBA" id="ARBA00023015"/>
    </source>
</evidence>
<gene>
    <name evidence="5" type="ORF">FP2506_16669</name>
</gene>
<keyword evidence="1" id="KW-0805">Transcription regulation</keyword>
<dbReference type="Proteomes" id="UP000004310">
    <property type="component" value="Unassembled WGS sequence"/>
</dbReference>
<organism evidence="5 6">
    <name type="scientific">Fulvimarina pelagi HTCC2506</name>
    <dbReference type="NCBI Taxonomy" id="314231"/>
    <lineage>
        <taxon>Bacteria</taxon>
        <taxon>Pseudomonadati</taxon>
        <taxon>Pseudomonadota</taxon>
        <taxon>Alphaproteobacteria</taxon>
        <taxon>Hyphomicrobiales</taxon>
        <taxon>Aurantimonadaceae</taxon>
        <taxon>Fulvimarina</taxon>
    </lineage>
</organism>
<dbReference type="SUPFAM" id="SSF48008">
    <property type="entry name" value="GntR ligand-binding domain-like"/>
    <property type="match status" value="1"/>
</dbReference>
<reference evidence="5 6" key="1">
    <citation type="journal article" date="2010" name="J. Bacteriol.">
        <title>Genome sequence of Fulvimarina pelagi HTCC2506T, a Mn(II)-oxidizing alphaproteobacterium possessing an aerobic anoxygenic photosynthetic gene cluster and Xanthorhodopsin.</title>
        <authorList>
            <person name="Kang I."/>
            <person name="Oh H.M."/>
            <person name="Lim S.I."/>
            <person name="Ferriera S."/>
            <person name="Giovannoni S.J."/>
            <person name="Cho J.C."/>
        </authorList>
    </citation>
    <scope>NUCLEOTIDE SEQUENCE [LARGE SCALE GENOMIC DNA]</scope>
    <source>
        <strain evidence="5 6">HTCC2506</strain>
    </source>
</reference>
<dbReference type="PANTHER" id="PTHR43537:SF5">
    <property type="entry name" value="UXU OPERON TRANSCRIPTIONAL REGULATOR"/>
    <property type="match status" value="1"/>
</dbReference>
<dbReference type="RefSeq" id="WP_007068453.1">
    <property type="nucleotide sequence ID" value="NZ_DS022272.1"/>
</dbReference>
<dbReference type="PANTHER" id="PTHR43537">
    <property type="entry name" value="TRANSCRIPTIONAL REGULATOR, GNTR FAMILY"/>
    <property type="match status" value="1"/>
</dbReference>
<dbReference type="PRINTS" id="PR00035">
    <property type="entry name" value="HTHGNTR"/>
</dbReference>
<dbReference type="Gene3D" id="1.20.120.530">
    <property type="entry name" value="GntR ligand-binding domain-like"/>
    <property type="match status" value="1"/>
</dbReference>
<dbReference type="SMART" id="SM00895">
    <property type="entry name" value="FCD"/>
    <property type="match status" value="1"/>
</dbReference>
<keyword evidence="2" id="KW-0238">DNA-binding</keyword>
<comment type="caution">
    <text evidence="5">The sequence shown here is derived from an EMBL/GenBank/DDBJ whole genome shotgun (WGS) entry which is preliminary data.</text>
</comment>
<dbReference type="InterPro" id="IPR036388">
    <property type="entry name" value="WH-like_DNA-bd_sf"/>
</dbReference>
<dbReference type="InterPro" id="IPR036390">
    <property type="entry name" value="WH_DNA-bd_sf"/>
</dbReference>
<evidence type="ECO:0000256" key="2">
    <source>
        <dbReference type="ARBA" id="ARBA00023125"/>
    </source>
</evidence>
<dbReference type="GO" id="GO:0003700">
    <property type="term" value="F:DNA-binding transcription factor activity"/>
    <property type="evidence" value="ECO:0007669"/>
    <property type="project" value="InterPro"/>
</dbReference>
<dbReference type="PROSITE" id="PS50949">
    <property type="entry name" value="HTH_GNTR"/>
    <property type="match status" value="1"/>
</dbReference>
<dbReference type="Gene3D" id="1.10.10.10">
    <property type="entry name" value="Winged helix-like DNA-binding domain superfamily/Winged helix DNA-binding domain"/>
    <property type="match status" value="1"/>
</dbReference>
<dbReference type="STRING" id="217511.GCA_001463845_03233"/>
<feature type="domain" description="HTH gntR-type" evidence="4">
    <location>
        <begin position="3"/>
        <end position="71"/>
    </location>
</feature>
<dbReference type="EMBL" id="AATP01000002">
    <property type="protein sequence ID" value="EAU42085.1"/>
    <property type="molecule type" value="Genomic_DNA"/>
</dbReference>
<name>Q0G2U6_9HYPH</name>
<accession>Q0G2U6</accession>
<proteinExistence type="predicted"/>
<protein>
    <submittedName>
        <fullName evidence="5">Transcriptional regulator, GntR family protein</fullName>
    </submittedName>
</protein>
<keyword evidence="3" id="KW-0804">Transcription</keyword>
<dbReference type="InterPro" id="IPR011711">
    <property type="entry name" value="GntR_C"/>
</dbReference>